<sequence>MGLTIRLILLLAVLLAGCAGRAPERPAALTVPPGSFLSQNGTVLPDAEIARLARSCDFILMGESHTNPCDHAVQARLVEVLGQTGMRFIIGLEMLPVTVQPALDAFNARQTDADELEHKTQWEKHWGHAYSMYRPVLETARRFDLPVAALNIPRETLLRFRDGKPLTAAEQAMLPRVIPVSPAQEKSLSEQVAMHQAMRAMQEGSGNSNATKKGADERTRKFFLVQSLWDSMMAGQALKWRKATGQPVLILAGSGHVEQGWGIEHRLRALEPGVRCLRIMPARDKGDLKPAPGASVPEAAAFFACAARNKSRLGMTIIFEGGSARLESIEPGSTAAEAGLMPGDVILRAGDKPLKDASNLHFAAMAAARKNAPLALTVRRAGKTVEARLPLGSGKE</sequence>
<dbReference type="CDD" id="cd14727">
    <property type="entry name" value="ChanN-like"/>
    <property type="match status" value="1"/>
</dbReference>
<dbReference type="STRING" id="888061.AXF15_04315"/>
<feature type="domain" description="PDZ" evidence="2">
    <location>
        <begin position="311"/>
        <end position="382"/>
    </location>
</feature>
<dbReference type="Pfam" id="PF04187">
    <property type="entry name" value="Cofac_haem_bdg"/>
    <property type="match status" value="1"/>
</dbReference>
<name>A0A0X8JP97_9BACT</name>
<dbReference type="InterPro" id="IPR001478">
    <property type="entry name" value="PDZ"/>
</dbReference>
<dbReference type="InterPro" id="IPR036034">
    <property type="entry name" value="PDZ_sf"/>
</dbReference>
<reference evidence="4" key="1">
    <citation type="submission" date="2016-02" db="EMBL/GenBank/DDBJ databases">
        <authorList>
            <person name="Holder M.E."/>
            <person name="Ajami N.J."/>
            <person name="Petrosino J.F."/>
        </authorList>
    </citation>
    <scope>NUCLEOTIDE SEQUENCE [LARGE SCALE GENOMIC DNA]</scope>
    <source>
        <strain evidence="4">DSM 12838</strain>
    </source>
</reference>
<feature type="signal peptide" evidence="1">
    <location>
        <begin position="1"/>
        <end position="21"/>
    </location>
</feature>
<dbReference type="EMBL" id="CP014230">
    <property type="protein sequence ID" value="AMD92410.1"/>
    <property type="molecule type" value="Genomic_DNA"/>
</dbReference>
<dbReference type="Gene3D" id="3.40.50.11550">
    <property type="match status" value="1"/>
</dbReference>
<accession>A0A0X8JP97</accession>
<dbReference type="InterPro" id="IPR007314">
    <property type="entry name" value="Cofac_haem-bd_dom"/>
</dbReference>
<dbReference type="Gene3D" id="2.30.42.10">
    <property type="match status" value="1"/>
</dbReference>
<dbReference type="Pfam" id="PF13180">
    <property type="entry name" value="PDZ_2"/>
    <property type="match status" value="1"/>
</dbReference>
<dbReference type="AlphaFoldDB" id="A0A0X8JP97"/>
<dbReference type="RefSeq" id="WP_066603786.1">
    <property type="nucleotide sequence ID" value="NZ_CP014230.1"/>
</dbReference>
<dbReference type="SUPFAM" id="SSF159501">
    <property type="entry name" value="EreA/ChaN-like"/>
    <property type="match status" value="1"/>
</dbReference>
<dbReference type="Proteomes" id="UP000063964">
    <property type="component" value="Chromosome"/>
</dbReference>
<evidence type="ECO:0000259" key="2">
    <source>
        <dbReference type="SMART" id="SM00228"/>
    </source>
</evidence>
<keyword evidence="1" id="KW-0732">Signal</keyword>
<keyword evidence="4" id="KW-1185">Reference proteome</keyword>
<feature type="chain" id="PRO_5007067584" description="PDZ domain-containing protein" evidence="1">
    <location>
        <begin position="22"/>
        <end position="396"/>
    </location>
</feature>
<dbReference type="SUPFAM" id="SSF50156">
    <property type="entry name" value="PDZ domain-like"/>
    <property type="match status" value="1"/>
</dbReference>
<dbReference type="PROSITE" id="PS51257">
    <property type="entry name" value="PROKAR_LIPOPROTEIN"/>
    <property type="match status" value="1"/>
</dbReference>
<dbReference type="OrthoDB" id="9795827at2"/>
<evidence type="ECO:0000313" key="3">
    <source>
        <dbReference type="EMBL" id="AMD92410.1"/>
    </source>
</evidence>
<protein>
    <recommendedName>
        <fullName evidence="2">PDZ domain-containing protein</fullName>
    </recommendedName>
</protein>
<dbReference type="SMART" id="SM00228">
    <property type="entry name" value="PDZ"/>
    <property type="match status" value="1"/>
</dbReference>
<gene>
    <name evidence="3" type="ORF">AXF15_04315</name>
</gene>
<proteinExistence type="predicted"/>
<evidence type="ECO:0000256" key="1">
    <source>
        <dbReference type="SAM" id="SignalP"/>
    </source>
</evidence>
<dbReference type="KEGG" id="doa:AXF15_04315"/>
<organism evidence="3 4">
    <name type="scientific">Desulfomicrobium orale DSM 12838</name>
    <dbReference type="NCBI Taxonomy" id="888061"/>
    <lineage>
        <taxon>Bacteria</taxon>
        <taxon>Pseudomonadati</taxon>
        <taxon>Thermodesulfobacteriota</taxon>
        <taxon>Desulfovibrionia</taxon>
        <taxon>Desulfovibrionales</taxon>
        <taxon>Desulfomicrobiaceae</taxon>
        <taxon>Desulfomicrobium</taxon>
    </lineage>
</organism>
<evidence type="ECO:0000313" key="4">
    <source>
        <dbReference type="Proteomes" id="UP000063964"/>
    </source>
</evidence>